<feature type="transmembrane region" description="Helical" evidence="1">
    <location>
        <begin position="82"/>
        <end position="98"/>
    </location>
</feature>
<dbReference type="EMBL" id="PYAV01000013">
    <property type="protein sequence ID" value="PSL42747.1"/>
    <property type="molecule type" value="Genomic_DNA"/>
</dbReference>
<feature type="transmembrane region" description="Helical" evidence="1">
    <location>
        <begin position="249"/>
        <end position="280"/>
    </location>
</feature>
<proteinExistence type="predicted"/>
<organism evidence="2 3">
    <name type="scientific">Salsuginibacillus halophilus</name>
    <dbReference type="NCBI Taxonomy" id="517424"/>
    <lineage>
        <taxon>Bacteria</taxon>
        <taxon>Bacillati</taxon>
        <taxon>Bacillota</taxon>
        <taxon>Bacilli</taxon>
        <taxon>Bacillales</taxon>
        <taxon>Bacillaceae</taxon>
        <taxon>Salsuginibacillus</taxon>
    </lineage>
</organism>
<feature type="transmembrane region" description="Helical" evidence="1">
    <location>
        <begin position="105"/>
        <end position="122"/>
    </location>
</feature>
<dbReference type="Proteomes" id="UP000242310">
    <property type="component" value="Unassembled WGS sequence"/>
</dbReference>
<evidence type="ECO:0000313" key="2">
    <source>
        <dbReference type="EMBL" id="PSL42747.1"/>
    </source>
</evidence>
<dbReference type="OrthoDB" id="198399at2"/>
<keyword evidence="1" id="KW-0472">Membrane</keyword>
<feature type="transmembrane region" description="Helical" evidence="1">
    <location>
        <begin position="182"/>
        <end position="201"/>
    </location>
</feature>
<keyword evidence="1" id="KW-1133">Transmembrane helix</keyword>
<evidence type="ECO:0000256" key="1">
    <source>
        <dbReference type="SAM" id="Phobius"/>
    </source>
</evidence>
<dbReference type="SUPFAM" id="SSF50156">
    <property type="entry name" value="PDZ domain-like"/>
    <property type="match status" value="1"/>
</dbReference>
<feature type="transmembrane region" description="Helical" evidence="1">
    <location>
        <begin position="142"/>
        <end position="161"/>
    </location>
</feature>
<dbReference type="RefSeq" id="WP_106589558.1">
    <property type="nucleotide sequence ID" value="NZ_PYAV01000013.1"/>
</dbReference>
<feature type="transmembrane region" description="Helical" evidence="1">
    <location>
        <begin position="15"/>
        <end position="33"/>
    </location>
</feature>
<keyword evidence="3" id="KW-1185">Reference proteome</keyword>
<dbReference type="AlphaFoldDB" id="A0A2P8H938"/>
<dbReference type="InterPro" id="IPR036034">
    <property type="entry name" value="PDZ_sf"/>
</dbReference>
<evidence type="ECO:0000313" key="3">
    <source>
        <dbReference type="Proteomes" id="UP000242310"/>
    </source>
</evidence>
<feature type="transmembrane region" description="Helical" evidence="1">
    <location>
        <begin position="54"/>
        <end position="76"/>
    </location>
</feature>
<protein>
    <recommendedName>
        <fullName evidence="4">PDZ domain-containing protein</fullName>
    </recommendedName>
</protein>
<accession>A0A2P8H938</accession>
<feature type="transmembrane region" description="Helical" evidence="1">
    <location>
        <begin position="207"/>
        <end position="229"/>
    </location>
</feature>
<gene>
    <name evidence="2" type="ORF">B0H94_11333</name>
</gene>
<reference evidence="2 3" key="1">
    <citation type="submission" date="2018-03" db="EMBL/GenBank/DDBJ databases">
        <title>Genomic Encyclopedia of Type Strains, Phase III (KMG-III): the genomes of soil and plant-associated and newly described type strains.</title>
        <authorList>
            <person name="Whitman W."/>
        </authorList>
    </citation>
    <scope>NUCLEOTIDE SEQUENCE [LARGE SCALE GENOMIC DNA]</scope>
    <source>
        <strain evidence="2 3">CGMCC 1.07653</strain>
    </source>
</reference>
<comment type="caution">
    <text evidence="2">The sequence shown here is derived from an EMBL/GenBank/DDBJ whole genome shotgun (WGS) entry which is preliminary data.</text>
</comment>
<keyword evidence="1" id="KW-0812">Transmembrane</keyword>
<sequence length="398" mass="43315">MESAGLELIYGVGRFLAHPLPYILLLVMVFLGFRRVRRERKMFQLKFRPELADLWPALLPAIAAGLLLSIVVLFVGITVSPAFLWLISILTVVLLVGGPRFVSPANILGGAVLVGMALPYAADLLQLSLPPAWRFTEQPEVFISAVLLLGGMMIVEGLLVARAHRGASPLRMKSPRGKPIGGYEVKHLFPVPVFVFIPGGMIEPFGWWPVLPIGAEGLGIMLFPVAVGFSQKVYRMLPKQACNVQGARIIAAGLLVTGLSITAFYEPLFIVIAAVAAVVLRESVYAVEALREAKAAPLFSPRDQGLLVLGVLENSPAEKMDLKPGEIIVKANGFQTNAPADLYQGIQKNSAYCRLDVVGYDGEVRKAESALYADEHHEIGVLLLRERSTEIEVSAYPW</sequence>
<evidence type="ECO:0008006" key="4">
    <source>
        <dbReference type="Google" id="ProtNLM"/>
    </source>
</evidence>
<dbReference type="Gene3D" id="2.30.42.10">
    <property type="match status" value="1"/>
</dbReference>
<name>A0A2P8H938_9BACI</name>